<protein>
    <recommendedName>
        <fullName evidence="2">Cleavage stimulation factor subunit 2 hinge domain-containing protein</fullName>
    </recommendedName>
</protein>
<dbReference type="Gene3D" id="1.25.40.630">
    <property type="match status" value="2"/>
</dbReference>
<dbReference type="PANTHER" id="PTHR45735">
    <property type="entry name" value="CLEAVAGE STIMULATION FACTOR SUBUNIT 2"/>
    <property type="match status" value="1"/>
</dbReference>
<evidence type="ECO:0000313" key="4">
    <source>
        <dbReference type="Proteomes" id="UP001642360"/>
    </source>
</evidence>
<dbReference type="AlphaFoldDB" id="A0ABC8RJ03"/>
<feature type="region of interest" description="Disordered" evidence="1">
    <location>
        <begin position="413"/>
        <end position="455"/>
    </location>
</feature>
<evidence type="ECO:0000259" key="2">
    <source>
        <dbReference type="Pfam" id="PF14327"/>
    </source>
</evidence>
<dbReference type="InterPro" id="IPR025742">
    <property type="entry name" value="CSTF2_hinge"/>
</dbReference>
<feature type="region of interest" description="Disordered" evidence="1">
    <location>
        <begin position="487"/>
        <end position="539"/>
    </location>
</feature>
<feature type="compositionally biased region" description="Polar residues" evidence="1">
    <location>
        <begin position="425"/>
        <end position="438"/>
    </location>
</feature>
<dbReference type="Proteomes" id="UP001642360">
    <property type="component" value="Unassembled WGS sequence"/>
</dbReference>
<dbReference type="Pfam" id="PF14327">
    <property type="entry name" value="CSTF2_hinge"/>
    <property type="match status" value="2"/>
</dbReference>
<name>A0ABC8RJ03_9AQUA</name>
<feature type="domain" description="Cleavage stimulation factor subunit 2 hinge" evidence="2">
    <location>
        <begin position="188"/>
        <end position="254"/>
    </location>
</feature>
<proteinExistence type="predicted"/>
<dbReference type="PANTHER" id="PTHR45735:SF2">
    <property type="entry name" value="CLEAVAGE STIMULATION FACTOR SUBUNIT 2"/>
    <property type="match status" value="1"/>
</dbReference>
<dbReference type="FunFam" id="1.25.40.630:FF:000002">
    <property type="entry name" value="Cleavage stimulating factor 64"/>
    <property type="match status" value="1"/>
</dbReference>
<evidence type="ECO:0000313" key="3">
    <source>
        <dbReference type="EMBL" id="CAK9144565.1"/>
    </source>
</evidence>
<gene>
    <name evidence="3" type="ORF">ILEXP_LOCUS12316</name>
</gene>
<feature type="compositionally biased region" description="Basic and acidic residues" evidence="1">
    <location>
        <begin position="510"/>
        <end position="519"/>
    </location>
</feature>
<dbReference type="EMBL" id="CAUOFW020001403">
    <property type="protein sequence ID" value="CAK9144565.1"/>
    <property type="molecule type" value="Genomic_DNA"/>
</dbReference>
<reference evidence="3 4" key="1">
    <citation type="submission" date="2024-02" db="EMBL/GenBank/DDBJ databases">
        <authorList>
            <person name="Vignale AGUSTIN F."/>
            <person name="Sosa J E."/>
            <person name="Modenutti C."/>
        </authorList>
    </citation>
    <scope>NUCLEOTIDE SEQUENCE [LARGE SCALE GENOMIC DNA]</scope>
</reference>
<comment type="caution">
    <text evidence="3">The sequence shown here is derived from an EMBL/GenBank/DDBJ whole genome shotgun (WGS) entry which is preliminary data.</text>
</comment>
<sequence>MWGRGGPGMVASIDPKKQFGGPAILGDAGLKQPIGLSVAMAAASLMAGALGGPQIGINSNQSGQQGQGVLGTDLLTLHLAKMSRNQLIEIISEMKVMATQKQEQARQLLLASPQLPKALLQGRGGPGMVASIDPKKQFGGPAILGDAGLKQPIGLSVAMAVASLMAGALGGPQIGINSNQSGQQGQGVLGTDLLTLHLAKMSRNQLIEIISEMKVMATQKQEQARQLLLASPQLPKALLQAQIMLGMVTPQMLQMQNIRQASGPLLKPLLQDGEQGQRPAPLLQDGEQGQRPAVQNLPGLPSLLQNKMQFGVMPQSQEGQVNQYLSQLPTRPHVQLPQLTQHQVLQGGQLPGQSGVSALPSVCMQQLGNLSVRPQIHVANSSSLKQEVEPLLHGPLGHNAQLIGPNAPLQPSLSIHPLLSDHGFQDSNRPPQVTNDSTWSHRVDTYPSSSSDISEKADLVRDSLDPMKRPSKLVKLEDGRRTTLLGPDVNVSAVSGPSQVFGLSGNQKPKPQEALDSEKQAPQLHGFKLENVDNGTVPL</sequence>
<accession>A0ABC8RJ03</accession>
<organism evidence="3 4">
    <name type="scientific">Ilex paraguariensis</name>
    <name type="common">yerba mate</name>
    <dbReference type="NCBI Taxonomy" id="185542"/>
    <lineage>
        <taxon>Eukaryota</taxon>
        <taxon>Viridiplantae</taxon>
        <taxon>Streptophyta</taxon>
        <taxon>Embryophyta</taxon>
        <taxon>Tracheophyta</taxon>
        <taxon>Spermatophyta</taxon>
        <taxon>Magnoliopsida</taxon>
        <taxon>eudicotyledons</taxon>
        <taxon>Gunneridae</taxon>
        <taxon>Pentapetalae</taxon>
        <taxon>asterids</taxon>
        <taxon>campanulids</taxon>
        <taxon>Aquifoliales</taxon>
        <taxon>Aquifoliaceae</taxon>
        <taxon>Ilex</taxon>
    </lineage>
</organism>
<feature type="domain" description="Cleavage stimulation factor subunit 2 hinge" evidence="2">
    <location>
        <begin position="69"/>
        <end position="121"/>
    </location>
</feature>
<keyword evidence="4" id="KW-1185">Reference proteome</keyword>
<feature type="region of interest" description="Disordered" evidence="1">
    <location>
        <begin position="268"/>
        <end position="298"/>
    </location>
</feature>
<evidence type="ECO:0000256" key="1">
    <source>
        <dbReference type="SAM" id="MobiDB-lite"/>
    </source>
</evidence>